<keyword evidence="3" id="KW-1185">Reference proteome</keyword>
<dbReference type="PANTHER" id="PTHR45763">
    <property type="entry name" value="HYDROLASE, ALPHA/BETA FOLD FAMILY PROTEIN, EXPRESSED-RELATED"/>
    <property type="match status" value="1"/>
</dbReference>
<dbReference type="PANTHER" id="PTHR45763:SF28">
    <property type="entry name" value="ALPHA_BETA-HYDROLASES SUPERFAMILY PROTEIN"/>
    <property type="match status" value="1"/>
</dbReference>
<reference evidence="2 3" key="1">
    <citation type="submission" date="2024-01" db="EMBL/GenBank/DDBJ databases">
        <authorList>
            <person name="Waweru B."/>
        </authorList>
    </citation>
    <scope>NUCLEOTIDE SEQUENCE [LARGE SCALE GENOMIC DNA]</scope>
</reference>
<protein>
    <submittedName>
        <fullName evidence="2">Uncharacterized protein</fullName>
    </submittedName>
</protein>
<feature type="compositionally biased region" description="Basic and acidic residues" evidence="1">
    <location>
        <begin position="24"/>
        <end position="35"/>
    </location>
</feature>
<dbReference type="Proteomes" id="UP001314170">
    <property type="component" value="Unassembled WGS sequence"/>
</dbReference>
<name>A0AAV1R814_9ROSI</name>
<dbReference type="EMBL" id="CAWUPB010000913">
    <property type="protein sequence ID" value="CAK7329103.1"/>
    <property type="molecule type" value="Genomic_DNA"/>
</dbReference>
<feature type="compositionally biased region" description="Pro residues" evidence="1">
    <location>
        <begin position="41"/>
        <end position="57"/>
    </location>
</feature>
<gene>
    <name evidence="2" type="ORF">DCAF_LOCUS6851</name>
</gene>
<evidence type="ECO:0000313" key="2">
    <source>
        <dbReference type="EMBL" id="CAK7329103.1"/>
    </source>
</evidence>
<sequence>MADNLSSRRARSPANPHAKQNSRTAKEPSFRKRDLAMSVAKPPPPNICGLPGGPPVTSPRIKLGDGRYLAYRERGVAQREI</sequence>
<feature type="region of interest" description="Disordered" evidence="1">
    <location>
        <begin position="1"/>
        <end position="61"/>
    </location>
</feature>
<evidence type="ECO:0000256" key="1">
    <source>
        <dbReference type="SAM" id="MobiDB-lite"/>
    </source>
</evidence>
<organism evidence="2 3">
    <name type="scientific">Dovyalis caffra</name>
    <dbReference type="NCBI Taxonomy" id="77055"/>
    <lineage>
        <taxon>Eukaryota</taxon>
        <taxon>Viridiplantae</taxon>
        <taxon>Streptophyta</taxon>
        <taxon>Embryophyta</taxon>
        <taxon>Tracheophyta</taxon>
        <taxon>Spermatophyta</taxon>
        <taxon>Magnoliopsida</taxon>
        <taxon>eudicotyledons</taxon>
        <taxon>Gunneridae</taxon>
        <taxon>Pentapetalae</taxon>
        <taxon>rosids</taxon>
        <taxon>fabids</taxon>
        <taxon>Malpighiales</taxon>
        <taxon>Salicaceae</taxon>
        <taxon>Flacourtieae</taxon>
        <taxon>Dovyalis</taxon>
    </lineage>
</organism>
<accession>A0AAV1R814</accession>
<comment type="caution">
    <text evidence="2">The sequence shown here is derived from an EMBL/GenBank/DDBJ whole genome shotgun (WGS) entry which is preliminary data.</text>
</comment>
<evidence type="ECO:0000313" key="3">
    <source>
        <dbReference type="Proteomes" id="UP001314170"/>
    </source>
</evidence>
<proteinExistence type="predicted"/>
<dbReference type="AlphaFoldDB" id="A0AAV1R814"/>